<organism evidence="2 3">
    <name type="scientific">Nannochloropsis gaditana</name>
    <dbReference type="NCBI Taxonomy" id="72520"/>
    <lineage>
        <taxon>Eukaryota</taxon>
        <taxon>Sar</taxon>
        <taxon>Stramenopiles</taxon>
        <taxon>Ochrophyta</taxon>
        <taxon>Eustigmatophyceae</taxon>
        <taxon>Eustigmatales</taxon>
        <taxon>Monodopsidaceae</taxon>
        <taxon>Nannochloropsis</taxon>
    </lineage>
</organism>
<name>W7U6J2_9STRA</name>
<proteinExistence type="predicted"/>
<comment type="caution">
    <text evidence="2">The sequence shown here is derived from an EMBL/GenBank/DDBJ whole genome shotgun (WGS) entry which is preliminary data.</text>
</comment>
<sequence length="440" mass="47559">MAPLRRKATSICQYLCRFLSVIILGSHTTYTCQTAIPKTRTLFLSPSRACVELHHPLPPSSAAISLPYDGRYNKVLSTDNAKVLLFGLTYVNSQDSTALEPAEGPETGADYEEEALSPEALRIYWEEEKGLSPKRSHYLVVAAKKHPSLRYPHTVLEPSLAAFGRAFPDVAVPDLMSRFPALLLLSPAQILARLRTLQHCLPDLPPRLLATRAAPLLLLRPAEVHARLDTWQSLFPGRDTARLCRRSLPLLLLSPSCAETLVTDAMALLHAHLNLSSTAAVDVLTEAPALLVPREGGGRGGGRGRGRGGGRNDMKKVELCWDAEHLQNVKNLLEGYVPGASPAKLLLASPSLLLLPLPTLEGRLRAVEEVGKEGGREGGKEEVREGEGLARLLTLCPRVLKAEAEAVRRGVRSIRAGLEAGGEGGGEGGGREWNRGRTGS</sequence>
<feature type="region of interest" description="Disordered" evidence="1">
    <location>
        <begin position="418"/>
        <end position="440"/>
    </location>
</feature>
<evidence type="ECO:0000313" key="2">
    <source>
        <dbReference type="EMBL" id="EWM28441.1"/>
    </source>
</evidence>
<evidence type="ECO:0000256" key="1">
    <source>
        <dbReference type="SAM" id="MobiDB-lite"/>
    </source>
</evidence>
<feature type="compositionally biased region" description="Basic and acidic residues" evidence="1">
    <location>
        <begin position="429"/>
        <end position="440"/>
    </location>
</feature>
<dbReference type="EMBL" id="AZIL01000300">
    <property type="protein sequence ID" value="EWM28441.1"/>
    <property type="molecule type" value="Genomic_DNA"/>
</dbReference>
<reference evidence="2 3" key="1">
    <citation type="journal article" date="2014" name="Mol. Plant">
        <title>Chromosome Scale Genome Assembly and Transcriptome Profiling of Nannochloropsis gaditana in Nitrogen Depletion.</title>
        <authorList>
            <person name="Corteggiani Carpinelli E."/>
            <person name="Telatin A."/>
            <person name="Vitulo N."/>
            <person name="Forcato C."/>
            <person name="D'Angelo M."/>
            <person name="Schiavon R."/>
            <person name="Vezzi A."/>
            <person name="Giacometti G.M."/>
            <person name="Morosinotto T."/>
            <person name="Valle G."/>
        </authorList>
    </citation>
    <scope>NUCLEOTIDE SEQUENCE [LARGE SCALE GENOMIC DNA]</scope>
    <source>
        <strain evidence="2 3">B-31</strain>
    </source>
</reference>
<protein>
    <submittedName>
        <fullName evidence="2">Uncharacterized protein</fullName>
    </submittedName>
</protein>
<evidence type="ECO:0000313" key="3">
    <source>
        <dbReference type="Proteomes" id="UP000019335"/>
    </source>
</evidence>
<keyword evidence="3" id="KW-1185">Reference proteome</keyword>
<dbReference type="AlphaFoldDB" id="W7U6J2"/>
<feature type="compositionally biased region" description="Gly residues" evidence="1">
    <location>
        <begin position="419"/>
        <end position="428"/>
    </location>
</feature>
<dbReference type="Proteomes" id="UP000019335">
    <property type="component" value="Chromosome 4"/>
</dbReference>
<gene>
    <name evidence="2" type="ORF">Naga_100495g7</name>
</gene>
<dbReference type="OrthoDB" id="10550253at2759"/>
<accession>W7U6J2</accession>